<dbReference type="PANTHER" id="PTHR31499">
    <property type="entry name" value="MYB FAMILY TRANSCRIPTION FACTOR PHL11"/>
    <property type="match status" value="1"/>
</dbReference>
<gene>
    <name evidence="3" type="primary">LOC103324281</name>
</gene>
<organism evidence="2 3">
    <name type="scientific">Prunus mume</name>
    <name type="common">Japanese apricot</name>
    <name type="synonym">Armeniaca mume</name>
    <dbReference type="NCBI Taxonomy" id="102107"/>
    <lineage>
        <taxon>Eukaryota</taxon>
        <taxon>Viridiplantae</taxon>
        <taxon>Streptophyta</taxon>
        <taxon>Embryophyta</taxon>
        <taxon>Tracheophyta</taxon>
        <taxon>Spermatophyta</taxon>
        <taxon>Magnoliopsida</taxon>
        <taxon>eudicotyledons</taxon>
        <taxon>Gunneridae</taxon>
        <taxon>Pentapetalae</taxon>
        <taxon>rosids</taxon>
        <taxon>fabids</taxon>
        <taxon>Rosales</taxon>
        <taxon>Rosaceae</taxon>
        <taxon>Amygdaloideae</taxon>
        <taxon>Amygdaleae</taxon>
        <taxon>Prunus</taxon>
    </lineage>
</organism>
<reference evidence="3" key="2">
    <citation type="submission" date="2025-08" db="UniProtKB">
        <authorList>
            <consortium name="RefSeq"/>
        </authorList>
    </citation>
    <scope>IDENTIFICATION</scope>
</reference>
<keyword evidence="2" id="KW-1185">Reference proteome</keyword>
<protein>
    <submittedName>
        <fullName evidence="3">Uncharacterized protein LOC103324281</fullName>
    </submittedName>
</protein>
<feature type="domain" description="MYB-CC type transcription factor LHEQLE-containing" evidence="1">
    <location>
        <begin position="10"/>
        <end position="35"/>
    </location>
</feature>
<evidence type="ECO:0000259" key="1">
    <source>
        <dbReference type="Pfam" id="PF14379"/>
    </source>
</evidence>
<dbReference type="RefSeq" id="XP_008224544.1">
    <property type="nucleotide sequence ID" value="XM_008226322.1"/>
</dbReference>
<dbReference type="Proteomes" id="UP000694861">
    <property type="component" value="Linkage group LG2"/>
</dbReference>
<reference evidence="2" key="1">
    <citation type="journal article" date="2012" name="Nat. Commun.">
        <title>The genome of Prunus mume.</title>
        <authorList>
            <person name="Zhang Q."/>
            <person name="Chen W."/>
            <person name="Sun L."/>
            <person name="Zhao F."/>
            <person name="Huang B."/>
            <person name="Yang W."/>
            <person name="Tao Y."/>
            <person name="Wang J."/>
            <person name="Yuan Z."/>
            <person name="Fan G."/>
            <person name="Xing Z."/>
            <person name="Han C."/>
            <person name="Pan H."/>
            <person name="Zhong X."/>
            <person name="Shi W."/>
            <person name="Liang X."/>
            <person name="Du D."/>
            <person name="Sun F."/>
            <person name="Xu Z."/>
            <person name="Hao R."/>
            <person name="Lv T."/>
            <person name="Lv Y."/>
            <person name="Zheng Z."/>
            <person name="Sun M."/>
            <person name="Luo L."/>
            <person name="Cai M."/>
            <person name="Gao Y."/>
            <person name="Wang J."/>
            <person name="Yin Y."/>
            <person name="Xu X."/>
            <person name="Cheng T."/>
            <person name="Wang J."/>
        </authorList>
    </citation>
    <scope>NUCLEOTIDE SEQUENCE [LARGE SCALE GENOMIC DNA]</scope>
</reference>
<dbReference type="PANTHER" id="PTHR31499:SF6">
    <property type="entry name" value="PROTEIN PHR1-LIKE 2"/>
    <property type="match status" value="1"/>
</dbReference>
<evidence type="ECO:0000313" key="3">
    <source>
        <dbReference type="RefSeq" id="XP_008224544.1"/>
    </source>
</evidence>
<proteinExistence type="predicted"/>
<dbReference type="Pfam" id="PF14379">
    <property type="entry name" value="Myb_CC_LHEQLE"/>
    <property type="match status" value="1"/>
</dbReference>
<sequence length="155" mass="16632">MPPLYWLGLVQRRLQLRIEAQGKYLQSILEKACKALNDQAASAAGLEAAKEELSQLAIKVSNDCEGITPLDTMKMPSLSEIAAALENRNASNVLARLGNCSVDSCLASTGSPVSPMDMSSLAAAMKKRQGPFFGNGDSLPLECNMRQEVMMNNIG</sequence>
<accession>A0ABM0NGP5</accession>
<name>A0ABM0NGP5_PRUMU</name>
<dbReference type="InterPro" id="IPR046955">
    <property type="entry name" value="PHR1-like"/>
</dbReference>
<dbReference type="GeneID" id="103324281"/>
<dbReference type="InterPro" id="IPR025756">
    <property type="entry name" value="Myb_CC_LHEQLE"/>
</dbReference>
<evidence type="ECO:0000313" key="2">
    <source>
        <dbReference type="Proteomes" id="UP000694861"/>
    </source>
</evidence>